<keyword evidence="3" id="KW-1185">Reference proteome</keyword>
<feature type="non-terminal residue" evidence="2">
    <location>
        <position position="89"/>
    </location>
</feature>
<accession>A0A3A2Z2T7</accession>
<dbReference type="EMBL" id="MVGC01004184">
    <property type="protein sequence ID" value="RJE16523.1"/>
    <property type="molecule type" value="Genomic_DNA"/>
</dbReference>
<organism evidence="2 3">
    <name type="scientific">Aspergillus sclerotialis</name>
    <dbReference type="NCBI Taxonomy" id="2070753"/>
    <lineage>
        <taxon>Eukaryota</taxon>
        <taxon>Fungi</taxon>
        <taxon>Dikarya</taxon>
        <taxon>Ascomycota</taxon>
        <taxon>Pezizomycotina</taxon>
        <taxon>Eurotiomycetes</taxon>
        <taxon>Eurotiomycetidae</taxon>
        <taxon>Eurotiales</taxon>
        <taxon>Aspergillaceae</taxon>
        <taxon>Aspergillus</taxon>
        <taxon>Aspergillus subgen. Polypaecilum</taxon>
    </lineage>
</organism>
<dbReference type="InterPro" id="IPR010816">
    <property type="entry name" value="Het-C"/>
</dbReference>
<name>A0A3A2Z2T7_9EURO</name>
<feature type="region of interest" description="Disordered" evidence="1">
    <location>
        <begin position="1"/>
        <end position="52"/>
    </location>
</feature>
<evidence type="ECO:0000313" key="2">
    <source>
        <dbReference type="EMBL" id="RJE16523.1"/>
    </source>
</evidence>
<dbReference type="STRING" id="2070753.A0A3A2Z2T7"/>
<dbReference type="Pfam" id="PF07217">
    <property type="entry name" value="Het-C"/>
    <property type="match status" value="1"/>
</dbReference>
<feature type="compositionally biased region" description="Basic and acidic residues" evidence="1">
    <location>
        <begin position="1"/>
        <end position="14"/>
    </location>
</feature>
<reference evidence="3" key="1">
    <citation type="submission" date="2017-02" db="EMBL/GenBank/DDBJ databases">
        <authorList>
            <person name="Tafer H."/>
            <person name="Lopandic K."/>
        </authorList>
    </citation>
    <scope>NUCLEOTIDE SEQUENCE [LARGE SCALE GENOMIC DNA]</scope>
    <source>
        <strain evidence="3">CBS 366.77</strain>
    </source>
</reference>
<sequence length="89" mass="9828">LVTEAAELKSRSDAQESANRSHGAHSGYADYQEPDHGFTRANNGSTPSRLADFDPNQTVAKIYPILRFRDKVVRMLTSVIEKIPGLEAL</sequence>
<feature type="non-terminal residue" evidence="2">
    <location>
        <position position="1"/>
    </location>
</feature>
<proteinExistence type="predicted"/>
<dbReference type="Proteomes" id="UP000266188">
    <property type="component" value="Unassembled WGS sequence"/>
</dbReference>
<gene>
    <name evidence="2" type="ORF">PHISCL_11140</name>
</gene>
<dbReference type="AlphaFoldDB" id="A0A3A2Z2T7"/>
<evidence type="ECO:0000256" key="1">
    <source>
        <dbReference type="SAM" id="MobiDB-lite"/>
    </source>
</evidence>
<dbReference type="OrthoDB" id="2506204at2759"/>
<comment type="caution">
    <text evidence="2">The sequence shown here is derived from an EMBL/GenBank/DDBJ whole genome shotgun (WGS) entry which is preliminary data.</text>
</comment>
<evidence type="ECO:0000313" key="3">
    <source>
        <dbReference type="Proteomes" id="UP000266188"/>
    </source>
</evidence>
<protein>
    <submittedName>
        <fullName evidence="2">HET-C domain protein</fullName>
    </submittedName>
</protein>